<evidence type="ECO:0000313" key="19">
    <source>
        <dbReference type="Proteomes" id="UP000437380"/>
    </source>
</evidence>
<accession>A0A0P0M4T6</accession>
<feature type="transmembrane region" description="Helical" evidence="6">
    <location>
        <begin position="215"/>
        <end position="237"/>
    </location>
</feature>
<dbReference type="EMBL" id="WCZY01000006">
    <property type="protein sequence ID" value="KAB6695068.1"/>
    <property type="molecule type" value="Genomic_DNA"/>
</dbReference>
<evidence type="ECO:0000313" key="13">
    <source>
        <dbReference type="EMBL" id="MBU9139171.1"/>
    </source>
</evidence>
<evidence type="ECO:0000313" key="8">
    <source>
        <dbReference type="EMBL" id="ALK85972.1"/>
    </source>
</evidence>
<dbReference type="PATRIC" id="fig|821.40.peg.4103"/>
<dbReference type="Proteomes" id="UP000470332">
    <property type="component" value="Unassembled WGS sequence"/>
</dbReference>
<dbReference type="GO" id="GO:0005886">
    <property type="term" value="C:plasma membrane"/>
    <property type="evidence" value="ECO:0007669"/>
    <property type="project" value="UniProtKB-SubCell"/>
</dbReference>
<dbReference type="Proteomes" id="UP001210999">
    <property type="component" value="Unassembled WGS sequence"/>
</dbReference>
<reference evidence="17" key="1">
    <citation type="submission" date="2015-10" db="EMBL/GenBank/DDBJ databases">
        <title>Extensive mobilome-driven genome diversification in gut-associated Bacteroides vulgatus mpk.</title>
        <authorList>
            <person name="Beier S."/>
            <person name="Lange A."/>
            <person name="Huson D.H."/>
            <person name="Frick J.-S."/>
            <person name="Autenrieth I.B."/>
        </authorList>
    </citation>
    <scope>NUCLEOTIDE SEQUENCE [LARGE SCALE GENOMIC DNA]</scope>
    <source>
        <strain evidence="17">mpk</strain>
    </source>
</reference>
<evidence type="ECO:0000313" key="11">
    <source>
        <dbReference type="EMBL" id="KAB6695068.1"/>
    </source>
</evidence>
<reference evidence="15" key="7">
    <citation type="submission" date="2023-01" db="EMBL/GenBank/DDBJ databases">
        <title>Human gut microbiome strain richness.</title>
        <authorList>
            <person name="Chen-Liaw A."/>
        </authorList>
    </citation>
    <scope>NUCLEOTIDE SEQUENCE</scope>
    <source>
        <strain evidence="15">H9_m1001271B151109d0_201107</strain>
    </source>
</reference>
<reference evidence="16 18" key="4">
    <citation type="submission" date="2019-09" db="EMBL/GenBank/DDBJ databases">
        <title>Commensal-derived Metabolites Govern Vibrio cholerae Pathogenesis in Host.</title>
        <authorList>
            <person name="Yoon S.S."/>
            <person name="Yoon M.Y."/>
        </authorList>
    </citation>
    <scope>NUCLEOTIDE SEQUENCE [LARGE SCALE GENOMIC DNA]</scope>
    <source>
        <strain evidence="16 18">VIC01</strain>
    </source>
</reference>
<dbReference type="Proteomes" id="UP000437380">
    <property type="component" value="Unassembled WGS sequence"/>
</dbReference>
<name>A0A0P0M4T6_PHOVU</name>
<dbReference type="EMBL" id="CP043529">
    <property type="protein sequence ID" value="QEW35997.1"/>
    <property type="molecule type" value="Genomic_DNA"/>
</dbReference>
<evidence type="ECO:0000259" key="7">
    <source>
        <dbReference type="Pfam" id="PF00892"/>
    </source>
</evidence>
<dbReference type="InterPro" id="IPR050638">
    <property type="entry name" value="AA-Vitamin_Transporters"/>
</dbReference>
<feature type="transmembrane region" description="Helical" evidence="6">
    <location>
        <begin position="273"/>
        <end position="290"/>
    </location>
</feature>
<feature type="transmembrane region" description="Helical" evidence="6">
    <location>
        <begin position="32"/>
        <end position="56"/>
    </location>
</feature>
<sequence>MNRQVEANLSMVVSKALGGLNMNALKYLLPLWIAPVTGVTFRLVFGAAAFWLIDIFCKPENSTIRQKWQLFILGALGIYGYMFFYLLGISKTTPVSSSIFVSLEPIWVFIISVLFYKEKVTWMKVLGIGMGLGGAVLCISTQPSDDLASNAPLGNLMCLASSLVYAVYLVFSNRLLKGVGDMTMLKYTFLGAAVMAVVVNTIYGFDAPILKMSLFSTPMLVLLFVLVFPTTISYLLLPLGLKYLKTTLVAIYGYLILIVATVTSFVLGQDRFSWTQLAAIVLICASVYLVEVAESKSEKQIISKSR</sequence>
<evidence type="ECO:0000256" key="3">
    <source>
        <dbReference type="ARBA" id="ARBA00022692"/>
    </source>
</evidence>
<dbReference type="RefSeq" id="WP_057099294.1">
    <property type="nucleotide sequence ID" value="NZ_BAABZK010000001.1"/>
</dbReference>
<comment type="subcellular location">
    <subcellularLocation>
        <location evidence="1">Cell membrane</location>
        <topology evidence="1">Multi-pass membrane protein</topology>
    </subcellularLocation>
</comment>
<dbReference type="InterPro" id="IPR000620">
    <property type="entry name" value="EamA_dom"/>
</dbReference>
<gene>
    <name evidence="8" type="ORF">BvMPK_3410</name>
    <name evidence="9" type="ORF">GAS37_01700</name>
    <name evidence="12" type="ORF">GAY17_06820</name>
    <name evidence="10" type="ORF">GAZ76_08645</name>
    <name evidence="11" type="ORF">GAZ92_06265</name>
    <name evidence="13" type="ORF">KTG10_10525</name>
    <name evidence="14" type="ORF">L0N01_08810</name>
    <name evidence="15" type="ORF">PL594_10010</name>
    <name evidence="16" type="ORF">VIC01_01505</name>
</gene>
<dbReference type="Gene3D" id="1.10.3730.20">
    <property type="match status" value="1"/>
</dbReference>
<evidence type="ECO:0000313" key="16">
    <source>
        <dbReference type="EMBL" id="QEW35997.1"/>
    </source>
</evidence>
<keyword evidence="4 6" id="KW-1133">Transmembrane helix</keyword>
<proteinExistence type="predicted"/>
<reference evidence="13" key="5">
    <citation type="submission" date="2021-06" db="EMBL/GenBank/DDBJ databases">
        <title>Collection of gut derived symbiotic bacterial strains cultured from healthy donors.</title>
        <authorList>
            <person name="Lin H."/>
            <person name="Littmann E."/>
            <person name="Pamer E.G."/>
        </authorList>
    </citation>
    <scope>NUCLEOTIDE SEQUENCE</scope>
    <source>
        <strain evidence="13">MSK.6.33</strain>
    </source>
</reference>
<evidence type="ECO:0000313" key="10">
    <source>
        <dbReference type="EMBL" id="KAB6660222.1"/>
    </source>
</evidence>
<evidence type="ECO:0000313" key="14">
    <source>
        <dbReference type="EMBL" id="MCG4688702.1"/>
    </source>
</evidence>
<evidence type="ECO:0000313" key="18">
    <source>
        <dbReference type="Proteomes" id="UP000326091"/>
    </source>
</evidence>
<dbReference type="EMBL" id="WDAG01000008">
    <property type="protein sequence ID" value="KAB6660222.1"/>
    <property type="molecule type" value="Genomic_DNA"/>
</dbReference>
<feature type="domain" description="EamA" evidence="7">
    <location>
        <begin position="153"/>
        <end position="290"/>
    </location>
</feature>
<dbReference type="PANTHER" id="PTHR32322:SF18">
    <property type="entry name" value="S-ADENOSYLMETHIONINE_S-ADENOSYLHOMOCYSTEINE TRANSPORTER"/>
    <property type="match status" value="1"/>
</dbReference>
<evidence type="ECO:0000313" key="9">
    <source>
        <dbReference type="EMBL" id="KAB3867114.1"/>
    </source>
</evidence>
<keyword evidence="5 6" id="KW-0472">Membrane</keyword>
<dbReference type="EMBL" id="JAHPYS010000019">
    <property type="protein sequence ID" value="MBU9139171.1"/>
    <property type="molecule type" value="Genomic_DNA"/>
</dbReference>
<dbReference type="AlphaFoldDB" id="A0A0P0M4T6"/>
<dbReference type="Proteomes" id="UP000736888">
    <property type="component" value="Unassembled WGS sequence"/>
</dbReference>
<dbReference type="EMBL" id="JAKNGO010000016">
    <property type="protein sequence ID" value="MCG4688702.1"/>
    <property type="molecule type" value="Genomic_DNA"/>
</dbReference>
<evidence type="ECO:0000313" key="20">
    <source>
        <dbReference type="Proteomes" id="UP000470332"/>
    </source>
</evidence>
<dbReference type="EMBL" id="JAQKEI010000011">
    <property type="protein sequence ID" value="MDB0851841.1"/>
    <property type="molecule type" value="Genomic_DNA"/>
</dbReference>
<keyword evidence="2" id="KW-1003">Cell membrane</keyword>
<dbReference type="EMBL" id="WCZV01000006">
    <property type="protein sequence ID" value="KAB6701265.1"/>
    <property type="molecule type" value="Genomic_DNA"/>
</dbReference>
<dbReference type="Proteomes" id="UP000326091">
    <property type="component" value="Chromosome"/>
</dbReference>
<feature type="domain" description="EamA" evidence="7">
    <location>
        <begin position="19"/>
        <end position="138"/>
    </location>
</feature>
<dbReference type="EMBL" id="CP013020">
    <property type="protein sequence ID" value="ALK85972.1"/>
    <property type="molecule type" value="Genomic_DNA"/>
</dbReference>
<feature type="transmembrane region" description="Helical" evidence="6">
    <location>
        <begin position="68"/>
        <end position="89"/>
    </location>
</feature>
<organism evidence="8 17">
    <name type="scientific">Phocaeicola vulgatus</name>
    <name type="common">Bacteroides vulgatus</name>
    <dbReference type="NCBI Taxonomy" id="821"/>
    <lineage>
        <taxon>Bacteria</taxon>
        <taxon>Pseudomonadati</taxon>
        <taxon>Bacteroidota</taxon>
        <taxon>Bacteroidia</taxon>
        <taxon>Bacteroidales</taxon>
        <taxon>Bacteroidaceae</taxon>
        <taxon>Phocaeicola</taxon>
    </lineage>
</organism>
<dbReference type="Pfam" id="PF00892">
    <property type="entry name" value="EamA"/>
    <property type="match status" value="2"/>
</dbReference>
<evidence type="ECO:0000256" key="1">
    <source>
        <dbReference type="ARBA" id="ARBA00004651"/>
    </source>
</evidence>
<feature type="transmembrane region" description="Helical" evidence="6">
    <location>
        <begin position="95"/>
        <end position="116"/>
    </location>
</feature>
<evidence type="ECO:0000256" key="5">
    <source>
        <dbReference type="ARBA" id="ARBA00023136"/>
    </source>
</evidence>
<dbReference type="Proteomes" id="UP000470777">
    <property type="component" value="Unassembled WGS sequence"/>
</dbReference>
<dbReference type="EMBL" id="WCXA01000002">
    <property type="protein sequence ID" value="KAB3867114.1"/>
    <property type="molecule type" value="Genomic_DNA"/>
</dbReference>
<evidence type="ECO:0000313" key="22">
    <source>
        <dbReference type="Proteomes" id="UP000470952"/>
    </source>
</evidence>
<evidence type="ECO:0000256" key="6">
    <source>
        <dbReference type="SAM" id="Phobius"/>
    </source>
</evidence>
<feature type="transmembrane region" description="Helical" evidence="6">
    <location>
        <begin position="184"/>
        <end position="203"/>
    </location>
</feature>
<evidence type="ECO:0000313" key="15">
    <source>
        <dbReference type="EMBL" id="MDB0851841.1"/>
    </source>
</evidence>
<feature type="transmembrane region" description="Helical" evidence="6">
    <location>
        <begin position="249"/>
        <end position="267"/>
    </location>
</feature>
<evidence type="ECO:0000256" key="4">
    <source>
        <dbReference type="ARBA" id="ARBA00022989"/>
    </source>
</evidence>
<protein>
    <submittedName>
        <fullName evidence="9">DMT family transporter</fullName>
    </submittedName>
    <submittedName>
        <fullName evidence="8">Permease of the drug/metabolite transporter (DMT) superfamily</fullName>
    </submittedName>
</protein>
<reference evidence="19 20" key="3">
    <citation type="journal article" date="2019" name="Nat. Med.">
        <title>A library of human gut bacterial isolates paired with longitudinal multiomics data enables mechanistic microbiome research.</title>
        <authorList>
            <person name="Poyet M."/>
            <person name="Groussin M."/>
            <person name="Gibbons S.M."/>
            <person name="Avila-Pacheco J."/>
            <person name="Jiang X."/>
            <person name="Kearney S.M."/>
            <person name="Perrotta A.R."/>
            <person name="Berdy B."/>
            <person name="Zhao S."/>
            <person name="Lieberman T.D."/>
            <person name="Swanson P.K."/>
            <person name="Smith M."/>
            <person name="Roesemann S."/>
            <person name="Alexander J.E."/>
            <person name="Rich S.A."/>
            <person name="Livny J."/>
            <person name="Vlamakis H."/>
            <person name="Clish C."/>
            <person name="Bullock K."/>
            <person name="Deik A."/>
            <person name="Scott J."/>
            <person name="Pierce K.A."/>
            <person name="Xavier R.J."/>
            <person name="Alm E.J."/>
        </authorList>
    </citation>
    <scope>NUCLEOTIDE SEQUENCE [LARGE SCALE GENOMIC DNA]</scope>
    <source>
        <strain evidence="12 19">BIOML-A82</strain>
        <strain evidence="11 21">BIOML-A85</strain>
        <strain evidence="9 20">BIOML-A9</strain>
        <strain evidence="10 22">BIOML-A93</strain>
    </source>
</reference>
<evidence type="ECO:0000313" key="12">
    <source>
        <dbReference type="EMBL" id="KAB6701265.1"/>
    </source>
</evidence>
<dbReference type="InterPro" id="IPR037185">
    <property type="entry name" value="EmrE-like"/>
</dbReference>
<keyword evidence="3 6" id="KW-0812">Transmembrane</keyword>
<evidence type="ECO:0000256" key="2">
    <source>
        <dbReference type="ARBA" id="ARBA00022475"/>
    </source>
</evidence>
<feature type="transmembrane region" description="Helical" evidence="6">
    <location>
        <begin position="154"/>
        <end position="172"/>
    </location>
</feature>
<dbReference type="Proteomes" id="UP000470952">
    <property type="component" value="Unassembled WGS sequence"/>
</dbReference>
<reference evidence="14" key="6">
    <citation type="submission" date="2022-01" db="EMBL/GenBank/DDBJ databases">
        <title>Collection of gut derived symbiotic bacterial strains cultured from healthy donors.</title>
        <authorList>
            <person name="Lin H."/>
            <person name="Kohout C."/>
            <person name="Waligurski E."/>
            <person name="Pamer E.G."/>
        </authorList>
    </citation>
    <scope>NUCLEOTIDE SEQUENCE</scope>
    <source>
        <strain evidence="14">DFI.6.72</strain>
    </source>
</reference>
<dbReference type="PANTHER" id="PTHR32322">
    <property type="entry name" value="INNER MEMBRANE TRANSPORTER"/>
    <property type="match status" value="1"/>
</dbReference>
<evidence type="ECO:0000313" key="17">
    <source>
        <dbReference type="Proteomes" id="UP000061587"/>
    </source>
</evidence>
<dbReference type="SUPFAM" id="SSF103481">
    <property type="entry name" value="Multidrug resistance efflux transporter EmrE"/>
    <property type="match status" value="2"/>
</dbReference>
<feature type="transmembrane region" description="Helical" evidence="6">
    <location>
        <begin position="123"/>
        <end position="142"/>
    </location>
</feature>
<dbReference type="Proteomes" id="UP000061587">
    <property type="component" value="Chromosome"/>
</dbReference>
<evidence type="ECO:0000313" key="21">
    <source>
        <dbReference type="Proteomes" id="UP000470777"/>
    </source>
</evidence>
<dbReference type="Proteomes" id="UP001200843">
    <property type="component" value="Unassembled WGS sequence"/>
</dbReference>
<reference evidence="8 17" key="2">
    <citation type="journal article" date="2016" name="Genome Biol. Evol.">
        <title>Extensive mobilome-driven genome diversification in mouse gut-associated Bacteroides vulgatus mpk.</title>
        <authorList>
            <person name="Lange A."/>
            <person name="Beier S."/>
            <person name="Steimle A."/>
            <person name="Autenrieth I.B."/>
            <person name="Huson D.H."/>
            <person name="Frick J.S."/>
        </authorList>
    </citation>
    <scope>NUCLEOTIDE SEQUENCE [LARGE SCALE GENOMIC DNA]</scope>
    <source>
        <strain evidence="8">Mpk</strain>
        <strain evidence="17">mpk</strain>
    </source>
</reference>